<dbReference type="RefSeq" id="WP_190892172.1">
    <property type="nucleotide sequence ID" value="NZ_JACWZY010000044.1"/>
</dbReference>
<dbReference type="Gene3D" id="2.60.40.780">
    <property type="entry name" value="von Hippel-Lindau disease tumour suppressor, beta domain"/>
    <property type="match status" value="1"/>
</dbReference>
<dbReference type="Proteomes" id="UP000598820">
    <property type="component" value="Unassembled WGS sequence"/>
</dbReference>
<organism evidence="4 5">
    <name type="scientific">Spirosoma profusum</name>
    <dbReference type="NCBI Taxonomy" id="2771354"/>
    <lineage>
        <taxon>Bacteria</taxon>
        <taxon>Pseudomonadati</taxon>
        <taxon>Bacteroidota</taxon>
        <taxon>Cytophagia</taxon>
        <taxon>Cytophagales</taxon>
        <taxon>Cytophagaceae</taxon>
        <taxon>Spirosoma</taxon>
    </lineage>
</organism>
<dbReference type="SUPFAM" id="SSF49468">
    <property type="entry name" value="VHL"/>
    <property type="match status" value="1"/>
</dbReference>
<evidence type="ECO:0000313" key="4">
    <source>
        <dbReference type="EMBL" id="MBD2705073.1"/>
    </source>
</evidence>
<sequence>MRKQLLMLLILSPLTLTLYAQTSPASTSQTSSDAEVIEQLEKDLIKAYNTGDTQIIERIVANDATRGLNKTALILHKKPYDADAFEMGRPVVSVWENTAVATGTMTVSSKEPNQTTSRYYRVTDTFIKRKNTWQLVASSRAEVSVWQTREMKNTELTDLTALDCSGEATAKSLNSNTAAFIKFTNGTSKPITIRWINREGKPDPRFTWTLTPGNSYPMQTYLTHPFIVTDEIGKCLGLYTAKKEPGLVVVK</sequence>
<keyword evidence="1" id="KW-0732">Signal</keyword>
<feature type="signal peptide" evidence="1">
    <location>
        <begin position="1"/>
        <end position="20"/>
    </location>
</feature>
<dbReference type="SUPFAM" id="SSF54427">
    <property type="entry name" value="NTF2-like"/>
    <property type="match status" value="1"/>
</dbReference>
<feature type="chain" id="PRO_5037403506" evidence="1">
    <location>
        <begin position="21"/>
        <end position="251"/>
    </location>
</feature>
<name>A0A927AVA3_9BACT</name>
<keyword evidence="5" id="KW-1185">Reference proteome</keyword>
<evidence type="ECO:0000313" key="5">
    <source>
        <dbReference type="Proteomes" id="UP000598820"/>
    </source>
</evidence>
<gene>
    <name evidence="4" type="ORF">IC229_30890</name>
</gene>
<reference evidence="4" key="1">
    <citation type="submission" date="2020-09" db="EMBL/GenBank/DDBJ databases">
        <authorList>
            <person name="Kim M.K."/>
        </authorList>
    </citation>
    <scope>NUCLEOTIDE SEQUENCE</scope>
    <source>
        <strain evidence="4">BT702</strain>
    </source>
</reference>
<dbReference type="AlphaFoldDB" id="A0A927AVA3"/>
<evidence type="ECO:0000259" key="3">
    <source>
        <dbReference type="Pfam" id="PF14534"/>
    </source>
</evidence>
<dbReference type="EMBL" id="JACWZY010000044">
    <property type="protein sequence ID" value="MBD2705073.1"/>
    <property type="molecule type" value="Genomic_DNA"/>
</dbReference>
<dbReference type="InterPro" id="IPR036208">
    <property type="entry name" value="VHL_sf"/>
</dbReference>
<dbReference type="Pfam" id="PF14534">
    <property type="entry name" value="DUF4440"/>
    <property type="match status" value="1"/>
</dbReference>
<dbReference type="InterPro" id="IPR032710">
    <property type="entry name" value="NTF2-like_dom_sf"/>
</dbReference>
<accession>A0A927AVA3</accession>
<dbReference type="Pfam" id="PF01847">
    <property type="entry name" value="VHL"/>
    <property type="match status" value="1"/>
</dbReference>
<protein>
    <submittedName>
        <fullName evidence="4">DUF4440 domain-containing protein</fullName>
    </submittedName>
</protein>
<dbReference type="Gene3D" id="3.10.450.50">
    <property type="match status" value="1"/>
</dbReference>
<evidence type="ECO:0000259" key="2">
    <source>
        <dbReference type="Pfam" id="PF01847"/>
    </source>
</evidence>
<evidence type="ECO:0000256" key="1">
    <source>
        <dbReference type="SAM" id="SignalP"/>
    </source>
</evidence>
<proteinExistence type="predicted"/>
<comment type="caution">
    <text evidence="4">The sequence shown here is derived from an EMBL/GenBank/DDBJ whole genome shotgun (WGS) entry which is preliminary data.</text>
</comment>
<feature type="domain" description="von Hippel-Lindau disease tumour suppressor beta" evidence="2">
    <location>
        <begin position="171"/>
        <end position="231"/>
    </location>
</feature>
<feature type="domain" description="DUF4440" evidence="3">
    <location>
        <begin position="37"/>
        <end position="135"/>
    </location>
</feature>
<dbReference type="InterPro" id="IPR027843">
    <property type="entry name" value="DUF4440"/>
</dbReference>
<dbReference type="InterPro" id="IPR037140">
    <property type="entry name" value="VHL_beta_dom_sf"/>
</dbReference>
<dbReference type="InterPro" id="IPR024053">
    <property type="entry name" value="VHL_beta_dom"/>
</dbReference>